<gene>
    <name evidence="2" type="ORF">SHM7688_01329</name>
</gene>
<keyword evidence="3" id="KW-1185">Reference proteome</keyword>
<evidence type="ECO:0000256" key="1">
    <source>
        <dbReference type="SAM" id="Phobius"/>
    </source>
</evidence>
<protein>
    <submittedName>
        <fullName evidence="2">Uncharacterized protein</fullName>
    </submittedName>
</protein>
<name>A0A0P1ENK5_9RHOB</name>
<proteinExistence type="predicted"/>
<dbReference type="EMBL" id="CYPW01000009">
    <property type="protein sequence ID" value="CUH51890.1"/>
    <property type="molecule type" value="Genomic_DNA"/>
</dbReference>
<keyword evidence="1" id="KW-0812">Transmembrane</keyword>
<dbReference type="Proteomes" id="UP000054823">
    <property type="component" value="Unassembled WGS sequence"/>
</dbReference>
<feature type="transmembrane region" description="Helical" evidence="1">
    <location>
        <begin position="19"/>
        <end position="43"/>
    </location>
</feature>
<sequence>MEAFLNIIWSLIEAVPPVIMASIMLLGLSAIAATLLCLIVAAVTMRKERKHA</sequence>
<evidence type="ECO:0000313" key="2">
    <source>
        <dbReference type="EMBL" id="CUH51890.1"/>
    </source>
</evidence>
<keyword evidence="1" id="KW-1133">Transmembrane helix</keyword>
<evidence type="ECO:0000313" key="3">
    <source>
        <dbReference type="Proteomes" id="UP000054823"/>
    </source>
</evidence>
<dbReference type="AlphaFoldDB" id="A0A0P1ENK5"/>
<organism evidence="2 3">
    <name type="scientific">Shimia marina</name>
    <dbReference type="NCBI Taxonomy" id="321267"/>
    <lineage>
        <taxon>Bacteria</taxon>
        <taxon>Pseudomonadati</taxon>
        <taxon>Pseudomonadota</taxon>
        <taxon>Alphaproteobacteria</taxon>
        <taxon>Rhodobacterales</taxon>
        <taxon>Roseobacteraceae</taxon>
    </lineage>
</organism>
<keyword evidence="1" id="KW-0472">Membrane</keyword>
<accession>A0A0P1ENK5</accession>
<reference evidence="2 3" key="1">
    <citation type="submission" date="2015-09" db="EMBL/GenBank/DDBJ databases">
        <authorList>
            <consortium name="Swine Surveillance"/>
        </authorList>
    </citation>
    <scope>NUCLEOTIDE SEQUENCE [LARGE SCALE GENOMIC DNA]</scope>
    <source>
        <strain evidence="2 3">CECT 7688</strain>
    </source>
</reference>